<evidence type="ECO:0000259" key="5">
    <source>
        <dbReference type="PROSITE" id="PS50102"/>
    </source>
</evidence>
<reference evidence="6" key="1">
    <citation type="submission" date="2018-04" db="EMBL/GenBank/DDBJ databases">
        <title>Transcriptome assembly of Sipha flava.</title>
        <authorList>
            <person name="Scully E.D."/>
            <person name="Geib S.M."/>
            <person name="Palmer N.A."/>
            <person name="Koch K."/>
            <person name="Bradshaw J."/>
            <person name="Heng-Moss T."/>
            <person name="Sarath G."/>
        </authorList>
    </citation>
    <scope>NUCLEOTIDE SEQUENCE</scope>
</reference>
<evidence type="ECO:0000256" key="3">
    <source>
        <dbReference type="ARBA" id="ARBA00023242"/>
    </source>
</evidence>
<dbReference type="GO" id="GO:0000785">
    <property type="term" value="C:chromatin"/>
    <property type="evidence" value="ECO:0007669"/>
    <property type="project" value="TreeGrafter"/>
</dbReference>
<dbReference type="Gene3D" id="3.30.70.330">
    <property type="match status" value="2"/>
</dbReference>
<dbReference type="SUPFAM" id="SSF54928">
    <property type="entry name" value="RNA-binding domain, RBD"/>
    <property type="match status" value="2"/>
</dbReference>
<name>A0A2S2Q9T1_9HEMI</name>
<evidence type="ECO:0000313" key="6">
    <source>
        <dbReference type="EMBL" id="MBY74485.1"/>
    </source>
</evidence>
<dbReference type="EMBL" id="GGMS01005282">
    <property type="protein sequence ID" value="MBY74485.1"/>
    <property type="molecule type" value="Transcribed_RNA"/>
</dbReference>
<keyword evidence="2 4" id="KW-0694">RNA-binding</keyword>
<keyword evidence="3" id="KW-0539">Nucleus</keyword>
<comment type="subcellular location">
    <subcellularLocation>
        <location evidence="1">Nucleus</location>
    </subcellularLocation>
</comment>
<gene>
    <name evidence="6" type="primary">sqd_4</name>
    <name evidence="8" type="synonym">LOC112692413</name>
    <name evidence="6" type="ORF">g.97596</name>
</gene>
<evidence type="ECO:0000256" key="2">
    <source>
        <dbReference type="ARBA" id="ARBA00022884"/>
    </source>
</evidence>
<dbReference type="PANTHER" id="PTHR48033">
    <property type="entry name" value="RNA-BINDING (RRM/RBD/RNP MOTIFS) FAMILY PROTEIN"/>
    <property type="match status" value="1"/>
</dbReference>
<dbReference type="PANTHER" id="PTHR48033:SF10">
    <property type="entry name" value="RNA-BINDING PROTEIN SQUID"/>
    <property type="match status" value="1"/>
</dbReference>
<dbReference type="GO" id="GO:0003723">
    <property type="term" value="F:RNA binding"/>
    <property type="evidence" value="ECO:0007669"/>
    <property type="project" value="UniProtKB-UniRule"/>
</dbReference>
<feature type="domain" description="RRM" evidence="5">
    <location>
        <begin position="42"/>
        <end position="117"/>
    </location>
</feature>
<keyword evidence="7" id="KW-1185">Reference proteome</keyword>
<dbReference type="InterPro" id="IPR000504">
    <property type="entry name" value="RRM_dom"/>
</dbReference>
<dbReference type="AlphaFoldDB" id="A0A2S2Q9T1"/>
<evidence type="ECO:0000313" key="7">
    <source>
        <dbReference type="Proteomes" id="UP000694846"/>
    </source>
</evidence>
<dbReference type="Proteomes" id="UP000694846">
    <property type="component" value="Unplaced"/>
</dbReference>
<dbReference type="RefSeq" id="XP_025422875.1">
    <property type="nucleotide sequence ID" value="XM_025567090.1"/>
</dbReference>
<accession>A0A2S2Q9T1</accession>
<feature type="domain" description="RRM" evidence="5">
    <location>
        <begin position="121"/>
        <end position="198"/>
    </location>
</feature>
<dbReference type="Pfam" id="PF00076">
    <property type="entry name" value="RRM_1"/>
    <property type="match status" value="2"/>
</dbReference>
<proteinExistence type="predicted"/>
<evidence type="ECO:0000256" key="4">
    <source>
        <dbReference type="PROSITE-ProRule" id="PRU00176"/>
    </source>
</evidence>
<evidence type="ECO:0000313" key="8">
    <source>
        <dbReference type="RefSeq" id="XP_025422875.1"/>
    </source>
</evidence>
<dbReference type="InterPro" id="IPR012677">
    <property type="entry name" value="Nucleotide-bd_a/b_plait_sf"/>
</dbReference>
<sequence>MAEYQQHNDPLQQNGWEQHLYDTADNCDYNTNFENPRTMKERKIYVGYIDKNTTEKDLVEHFKQFGEISKITLKIPIAFNRQAFAFILFKDSKAVSKVLACKNHVINNKTVTSRRALSRHYKLYIRGLSPNLYFSDIKNYFKRFTTNLYVKIPYDYAKRVRKDFGFISFDNPQIIDDILSASPHVINGTKVEVEKIQKRNRYDTKTYENLRKTPSNMYDDEDFLPQNSYVVQAPYYVNIGYNPYNQFSPYGYQCPYYGYPYLYYDYPSYDTYTAADYQNEYYEPFMTDDTLSEITEDRDYNYEYYEPIEIVEEVSENIIEKDIPEMEPVKDEVE</sequence>
<dbReference type="InterPro" id="IPR035979">
    <property type="entry name" value="RBD_domain_sf"/>
</dbReference>
<protein>
    <submittedName>
        <fullName evidence="6 8">RNA-binding protein squid</fullName>
    </submittedName>
</protein>
<dbReference type="GO" id="GO:0010468">
    <property type="term" value="P:regulation of gene expression"/>
    <property type="evidence" value="ECO:0007669"/>
    <property type="project" value="TreeGrafter"/>
</dbReference>
<dbReference type="PROSITE" id="PS50102">
    <property type="entry name" value="RRM"/>
    <property type="match status" value="2"/>
</dbReference>
<dbReference type="OrthoDB" id="1875751at2759"/>
<reference evidence="8" key="2">
    <citation type="submission" date="2025-04" db="UniProtKB">
        <authorList>
            <consortium name="RefSeq"/>
        </authorList>
    </citation>
    <scope>IDENTIFICATION</scope>
    <source>
        <tissue evidence="8">Whole body</tissue>
    </source>
</reference>
<dbReference type="SMART" id="SM00360">
    <property type="entry name" value="RRM"/>
    <property type="match status" value="2"/>
</dbReference>
<evidence type="ECO:0000256" key="1">
    <source>
        <dbReference type="ARBA" id="ARBA00004123"/>
    </source>
</evidence>
<dbReference type="GO" id="GO:0005654">
    <property type="term" value="C:nucleoplasm"/>
    <property type="evidence" value="ECO:0007669"/>
    <property type="project" value="TreeGrafter"/>
</dbReference>
<organism evidence="6">
    <name type="scientific">Sipha flava</name>
    <name type="common">yellow sugarcane aphid</name>
    <dbReference type="NCBI Taxonomy" id="143950"/>
    <lineage>
        <taxon>Eukaryota</taxon>
        <taxon>Metazoa</taxon>
        <taxon>Ecdysozoa</taxon>
        <taxon>Arthropoda</taxon>
        <taxon>Hexapoda</taxon>
        <taxon>Insecta</taxon>
        <taxon>Pterygota</taxon>
        <taxon>Neoptera</taxon>
        <taxon>Paraneoptera</taxon>
        <taxon>Hemiptera</taxon>
        <taxon>Sternorrhyncha</taxon>
        <taxon>Aphidomorpha</taxon>
        <taxon>Aphidoidea</taxon>
        <taxon>Aphididae</taxon>
        <taxon>Sipha</taxon>
    </lineage>
</organism>